<accession>E8N6M4</accession>
<dbReference type="Proteomes" id="UP000008975">
    <property type="component" value="Chromosome"/>
</dbReference>
<evidence type="ECO:0000313" key="3">
    <source>
        <dbReference type="Proteomes" id="UP000008975"/>
    </source>
</evidence>
<dbReference type="HOGENOM" id="CLU_2991734_0_0_11"/>
<keyword evidence="2" id="KW-0418">Kinase</keyword>
<evidence type="ECO:0000313" key="2">
    <source>
        <dbReference type="EMBL" id="BAJ74172.1"/>
    </source>
</evidence>
<proteinExistence type="predicted"/>
<reference key="2">
    <citation type="submission" date="2011-02" db="EMBL/GenBank/DDBJ databases">
        <title>Genome sequence of Microbacterium testaceum StLB037.</title>
        <authorList>
            <person name="Morohoshi T."/>
            <person name="Wang W.Z."/>
            <person name="Someya N."/>
            <person name="Ikeda T."/>
        </authorList>
    </citation>
    <scope>NUCLEOTIDE SEQUENCE</scope>
    <source>
        <strain>StLB037</strain>
    </source>
</reference>
<evidence type="ECO:0000256" key="1">
    <source>
        <dbReference type="SAM" id="MobiDB-lite"/>
    </source>
</evidence>
<dbReference type="AlphaFoldDB" id="E8N6M4"/>
<name>E8N6M4_MICTS</name>
<feature type="region of interest" description="Disordered" evidence="1">
    <location>
        <begin position="18"/>
        <end position="57"/>
    </location>
</feature>
<sequence length="57" mass="5696">MSCPLDVVVHGEAPVDIVTTSAGAAERPGGSPTDEPPGVAPSTREDPQRSAAPKESA</sequence>
<dbReference type="KEGG" id="mts:MTES_1208"/>
<dbReference type="GO" id="GO:0016301">
    <property type="term" value="F:kinase activity"/>
    <property type="evidence" value="ECO:0007669"/>
    <property type="project" value="UniProtKB-KW"/>
</dbReference>
<dbReference type="EMBL" id="AP012052">
    <property type="protein sequence ID" value="BAJ74172.1"/>
    <property type="molecule type" value="Genomic_DNA"/>
</dbReference>
<gene>
    <name evidence="2" type="ordered locus">MTES_1208</name>
</gene>
<organism evidence="2 3">
    <name type="scientific">Microbacterium testaceum (strain StLB037)</name>
    <dbReference type="NCBI Taxonomy" id="979556"/>
    <lineage>
        <taxon>Bacteria</taxon>
        <taxon>Bacillati</taxon>
        <taxon>Actinomycetota</taxon>
        <taxon>Actinomycetes</taxon>
        <taxon>Micrococcales</taxon>
        <taxon>Microbacteriaceae</taxon>
        <taxon>Microbacterium</taxon>
    </lineage>
</organism>
<keyword evidence="2" id="KW-0808">Transferase</keyword>
<protein>
    <submittedName>
        <fullName evidence="2">Sugar kinase, ribokinase family</fullName>
    </submittedName>
</protein>
<reference evidence="2 3" key="1">
    <citation type="journal article" date="2011" name="J. Bacteriol.">
        <title>Genome sequence of Microbacterium testaceum StLB037, an N-acylhomoserine lactone-degrading bacterium isolated from potato leaves.</title>
        <authorList>
            <person name="Morohoshi T."/>
            <person name="Wang W.-Z."/>
            <person name="Someya N."/>
            <person name="Ikeda T."/>
        </authorList>
    </citation>
    <scope>NUCLEOTIDE SEQUENCE [LARGE SCALE GENOMIC DNA]</scope>
    <source>
        <strain evidence="2 3">StLB037</strain>
    </source>
</reference>